<reference evidence="1" key="1">
    <citation type="submission" date="2021-01" db="EMBL/GenBank/DDBJ databases">
        <title>Whole genome shotgun sequence of Virgisporangium aliadipatigenens NBRC 105644.</title>
        <authorList>
            <person name="Komaki H."/>
            <person name="Tamura T."/>
        </authorList>
    </citation>
    <scope>NUCLEOTIDE SEQUENCE</scope>
    <source>
        <strain evidence="1">NBRC 105644</strain>
    </source>
</reference>
<gene>
    <name evidence="1" type="ORF">Val02_17800</name>
</gene>
<evidence type="ECO:0008006" key="3">
    <source>
        <dbReference type="Google" id="ProtNLM"/>
    </source>
</evidence>
<dbReference type="Proteomes" id="UP000619260">
    <property type="component" value="Unassembled WGS sequence"/>
</dbReference>
<dbReference type="EMBL" id="BOPF01000005">
    <property type="protein sequence ID" value="GIJ44894.1"/>
    <property type="molecule type" value="Genomic_DNA"/>
</dbReference>
<protein>
    <recommendedName>
        <fullName evidence="3">Disulfide bond formation protein DsbA</fullName>
    </recommendedName>
</protein>
<dbReference type="Gene3D" id="3.40.30.10">
    <property type="entry name" value="Glutaredoxin"/>
    <property type="match status" value="1"/>
</dbReference>
<dbReference type="CDD" id="cd02972">
    <property type="entry name" value="DsbA_family"/>
    <property type="match status" value="1"/>
</dbReference>
<organism evidence="1 2">
    <name type="scientific">Virgisporangium aliadipatigenens</name>
    <dbReference type="NCBI Taxonomy" id="741659"/>
    <lineage>
        <taxon>Bacteria</taxon>
        <taxon>Bacillati</taxon>
        <taxon>Actinomycetota</taxon>
        <taxon>Actinomycetes</taxon>
        <taxon>Micromonosporales</taxon>
        <taxon>Micromonosporaceae</taxon>
        <taxon>Virgisporangium</taxon>
    </lineage>
</organism>
<dbReference type="InterPro" id="IPR036249">
    <property type="entry name" value="Thioredoxin-like_sf"/>
</dbReference>
<proteinExistence type="predicted"/>
<evidence type="ECO:0000313" key="1">
    <source>
        <dbReference type="EMBL" id="GIJ44894.1"/>
    </source>
</evidence>
<keyword evidence="2" id="KW-1185">Reference proteome</keyword>
<name>A0A8J3YGM3_9ACTN</name>
<dbReference type="InterPro" id="IPR053977">
    <property type="entry name" value="Rv2466c-like"/>
</dbReference>
<sequence length="178" mass="19082">MDVDFWFDPSCPLTWRTSRWLVEVTRVRDVSVRWRLMSLSVLNEGRDDDPENDPEGWLWGPVRIFAAAGEAATERLYAAWGTHVVEPDDWTGGPRALAAAGLPAALLDEAGNPGWDGAVRASHAAGVGLIGDHVGTPIVRAGGAVFFGPVLARVPPAPRRAGCGTVCCWWPGRPASTS</sequence>
<dbReference type="Pfam" id="PF22234">
    <property type="entry name" value="Rv2466c-like"/>
    <property type="match status" value="1"/>
</dbReference>
<comment type="caution">
    <text evidence="1">The sequence shown here is derived from an EMBL/GenBank/DDBJ whole genome shotgun (WGS) entry which is preliminary data.</text>
</comment>
<dbReference type="AlphaFoldDB" id="A0A8J3YGM3"/>
<evidence type="ECO:0000313" key="2">
    <source>
        <dbReference type="Proteomes" id="UP000619260"/>
    </source>
</evidence>
<dbReference type="SUPFAM" id="SSF52833">
    <property type="entry name" value="Thioredoxin-like"/>
    <property type="match status" value="1"/>
</dbReference>
<accession>A0A8J3YGM3</accession>